<dbReference type="STRING" id="1058.SAMN05421783_101250"/>
<evidence type="ECO:0000256" key="2">
    <source>
        <dbReference type="ARBA" id="ARBA00022722"/>
    </source>
</evidence>
<dbReference type="HAMAP" id="MF_00265">
    <property type="entry name" value="VapC_Nob1"/>
    <property type="match status" value="1"/>
</dbReference>
<dbReference type="InterPro" id="IPR002716">
    <property type="entry name" value="PIN_dom"/>
</dbReference>
<gene>
    <name evidence="5" type="primary">vapC</name>
    <name evidence="7" type="ORF">SAMN05421783_101250</name>
</gene>
<evidence type="ECO:0000256" key="3">
    <source>
        <dbReference type="ARBA" id="ARBA00022723"/>
    </source>
</evidence>
<evidence type="ECO:0000259" key="6">
    <source>
        <dbReference type="Pfam" id="PF01850"/>
    </source>
</evidence>
<evidence type="ECO:0000313" key="7">
    <source>
        <dbReference type="EMBL" id="SDW05813.1"/>
    </source>
</evidence>
<sequence length="142" mass="16051">MIIADTGFWLALANRRDRWHQAATAWLTQSPEGLITTWPVATETCHLLLNRVGEQAQQAFIHSLRDGAADLFAIDCSHLPRLAELMQQYSDLPMDLADASLIVLAEALGHGRILSTDERDFHTYRWKRHEPFDNQLATSSPT</sequence>
<evidence type="ECO:0000256" key="1">
    <source>
        <dbReference type="ARBA" id="ARBA00022649"/>
    </source>
</evidence>
<dbReference type="AlphaFoldDB" id="A0A1H2QEY4"/>
<keyword evidence="1 5" id="KW-1277">Toxin-antitoxin system</keyword>
<comment type="function">
    <text evidence="5">Toxic component of a toxin-antitoxin (TA) system. An RNase.</text>
</comment>
<dbReference type="EC" id="3.1.-.-" evidence="5"/>
<evidence type="ECO:0000256" key="4">
    <source>
        <dbReference type="ARBA" id="ARBA00022801"/>
    </source>
</evidence>
<dbReference type="GO" id="GO:0004540">
    <property type="term" value="F:RNA nuclease activity"/>
    <property type="evidence" value="ECO:0007669"/>
    <property type="project" value="InterPro"/>
</dbReference>
<keyword evidence="4 5" id="KW-0378">Hydrolase</keyword>
<dbReference type="GO" id="GO:0000287">
    <property type="term" value="F:magnesium ion binding"/>
    <property type="evidence" value="ECO:0007669"/>
    <property type="project" value="UniProtKB-UniRule"/>
</dbReference>
<accession>A0A1H2QEY4</accession>
<name>A0A1H2QEY4_THIRO</name>
<dbReference type="SUPFAM" id="SSF88723">
    <property type="entry name" value="PIN domain-like"/>
    <property type="match status" value="1"/>
</dbReference>
<protein>
    <recommendedName>
        <fullName evidence="5">Ribonuclease VapC</fullName>
        <shortName evidence="5">RNase VapC</shortName>
        <ecNumber evidence="5">3.1.-.-</ecNumber>
    </recommendedName>
    <alternativeName>
        <fullName evidence="5">Toxin VapC</fullName>
    </alternativeName>
</protein>
<dbReference type="EMBL" id="FNNZ01000001">
    <property type="protein sequence ID" value="SDW05813.1"/>
    <property type="molecule type" value="Genomic_DNA"/>
</dbReference>
<reference evidence="8" key="1">
    <citation type="submission" date="2016-10" db="EMBL/GenBank/DDBJ databases">
        <authorList>
            <person name="Varghese N."/>
            <person name="Submissions S."/>
        </authorList>
    </citation>
    <scope>NUCLEOTIDE SEQUENCE [LARGE SCALE GENOMIC DNA]</scope>
    <source>
        <strain evidence="8">DSM 217</strain>
    </source>
</reference>
<comment type="similarity">
    <text evidence="5">Belongs to the PINc/VapC protein family.</text>
</comment>
<keyword evidence="5" id="KW-0460">Magnesium</keyword>
<keyword evidence="2 5" id="KW-0540">Nuclease</keyword>
<keyword evidence="3 5" id="KW-0479">Metal-binding</keyword>
<dbReference type="RefSeq" id="WP_093027324.1">
    <property type="nucleotide sequence ID" value="NZ_FNNZ01000001.1"/>
</dbReference>
<comment type="cofactor">
    <cofactor evidence="5">
        <name>Mg(2+)</name>
        <dbReference type="ChEBI" id="CHEBI:18420"/>
    </cofactor>
</comment>
<dbReference type="Gene3D" id="3.40.50.1010">
    <property type="entry name" value="5'-nuclease"/>
    <property type="match status" value="1"/>
</dbReference>
<feature type="binding site" evidence="5">
    <location>
        <position position="5"/>
    </location>
    <ligand>
        <name>Mg(2+)</name>
        <dbReference type="ChEBI" id="CHEBI:18420"/>
    </ligand>
</feature>
<dbReference type="GO" id="GO:0090729">
    <property type="term" value="F:toxin activity"/>
    <property type="evidence" value="ECO:0007669"/>
    <property type="project" value="UniProtKB-KW"/>
</dbReference>
<keyword evidence="8" id="KW-1185">Reference proteome</keyword>
<feature type="domain" description="PIN" evidence="6">
    <location>
        <begin position="2"/>
        <end position="123"/>
    </location>
</feature>
<dbReference type="Proteomes" id="UP000198816">
    <property type="component" value="Unassembled WGS sequence"/>
</dbReference>
<feature type="binding site" evidence="5">
    <location>
        <position position="98"/>
    </location>
    <ligand>
        <name>Mg(2+)</name>
        <dbReference type="ChEBI" id="CHEBI:18420"/>
    </ligand>
</feature>
<dbReference type="GO" id="GO:0016787">
    <property type="term" value="F:hydrolase activity"/>
    <property type="evidence" value="ECO:0007669"/>
    <property type="project" value="UniProtKB-KW"/>
</dbReference>
<evidence type="ECO:0000313" key="8">
    <source>
        <dbReference type="Proteomes" id="UP000198816"/>
    </source>
</evidence>
<keyword evidence="5" id="KW-0800">Toxin</keyword>
<proteinExistence type="inferred from homology"/>
<organism evidence="7 8">
    <name type="scientific">Thiocapsa roseopersicina</name>
    <dbReference type="NCBI Taxonomy" id="1058"/>
    <lineage>
        <taxon>Bacteria</taxon>
        <taxon>Pseudomonadati</taxon>
        <taxon>Pseudomonadota</taxon>
        <taxon>Gammaproteobacteria</taxon>
        <taxon>Chromatiales</taxon>
        <taxon>Chromatiaceae</taxon>
        <taxon>Thiocapsa</taxon>
    </lineage>
</organism>
<dbReference type="OrthoDB" id="196926at2"/>
<dbReference type="InterPro" id="IPR022907">
    <property type="entry name" value="VapC_family"/>
</dbReference>
<dbReference type="InterPro" id="IPR029060">
    <property type="entry name" value="PIN-like_dom_sf"/>
</dbReference>
<dbReference type="Pfam" id="PF01850">
    <property type="entry name" value="PIN"/>
    <property type="match status" value="1"/>
</dbReference>
<evidence type="ECO:0000256" key="5">
    <source>
        <dbReference type="HAMAP-Rule" id="MF_00265"/>
    </source>
</evidence>